<evidence type="ECO:0000313" key="4">
    <source>
        <dbReference type="Proteomes" id="UP000321773"/>
    </source>
</evidence>
<keyword evidence="4" id="KW-1185">Reference proteome</keyword>
<sequence length="73" mass="8587">MYPNLNAELARRNIKRTDIAKDLFNGRTATVSDKLNGRYPLQLSEAIKIKKRYFPELELGYLFEPEKELEEVK</sequence>
<dbReference type="OrthoDB" id="2064246at2"/>
<dbReference type="AlphaFoldDB" id="A0A1I6S201"/>
<organism evidence="2 3">
    <name type="scientific">Halolactibacillus miurensis</name>
    <dbReference type="NCBI Taxonomy" id="306541"/>
    <lineage>
        <taxon>Bacteria</taxon>
        <taxon>Bacillati</taxon>
        <taxon>Bacillota</taxon>
        <taxon>Bacilli</taxon>
        <taxon>Bacillales</taxon>
        <taxon>Bacillaceae</taxon>
        <taxon>Halolactibacillus</taxon>
    </lineage>
</organism>
<dbReference type="Proteomes" id="UP000199139">
    <property type="component" value="Unassembled WGS sequence"/>
</dbReference>
<accession>A0A1I6S201</accession>
<evidence type="ECO:0000313" key="1">
    <source>
        <dbReference type="EMBL" id="GEM04481.1"/>
    </source>
</evidence>
<dbReference type="EMBL" id="FPAI01000007">
    <property type="protein sequence ID" value="SFS70995.1"/>
    <property type="molecule type" value="Genomic_DNA"/>
</dbReference>
<dbReference type="EMBL" id="BJWJ01000013">
    <property type="protein sequence ID" value="GEM04481.1"/>
    <property type="molecule type" value="Genomic_DNA"/>
</dbReference>
<dbReference type="Proteomes" id="UP000321773">
    <property type="component" value="Unassembled WGS sequence"/>
</dbReference>
<reference evidence="2 3" key="1">
    <citation type="submission" date="2016-10" db="EMBL/GenBank/DDBJ databases">
        <authorList>
            <person name="de Groot N.N."/>
        </authorList>
    </citation>
    <scope>NUCLEOTIDE SEQUENCE [LARGE SCALE GENOMIC DNA]</scope>
    <source>
        <strain evidence="2 3">DSM 17074</strain>
    </source>
</reference>
<evidence type="ECO:0000313" key="2">
    <source>
        <dbReference type="EMBL" id="SFS70995.1"/>
    </source>
</evidence>
<evidence type="ECO:0000313" key="3">
    <source>
        <dbReference type="Proteomes" id="UP000199139"/>
    </source>
</evidence>
<reference evidence="1 4" key="2">
    <citation type="submission" date="2019-07" db="EMBL/GenBank/DDBJ databases">
        <title>Whole genome shotgun sequence of Halolactibacillus miurensis NBRC 100873.</title>
        <authorList>
            <person name="Hosoyama A."/>
            <person name="Uohara A."/>
            <person name="Ohji S."/>
            <person name="Ichikawa N."/>
        </authorList>
    </citation>
    <scope>NUCLEOTIDE SEQUENCE [LARGE SCALE GENOMIC DNA]</scope>
    <source>
        <strain evidence="1 4">NBRC 100873</strain>
    </source>
</reference>
<dbReference type="RefSeq" id="WP_089853540.1">
    <property type="nucleotide sequence ID" value="NZ_BJWJ01000013.1"/>
</dbReference>
<proteinExistence type="predicted"/>
<dbReference type="STRING" id="306541.SAMN05421668_10791"/>
<protein>
    <submittedName>
        <fullName evidence="2">Uncharacterized protein</fullName>
    </submittedName>
</protein>
<gene>
    <name evidence="1" type="ORF">HMI01_14690</name>
    <name evidence="2" type="ORF">SAMN05421668_10791</name>
</gene>
<name>A0A1I6S201_9BACI</name>